<keyword evidence="1" id="KW-1133">Transmembrane helix</keyword>
<name>A0ABU1N9W7_9BURK</name>
<keyword evidence="3" id="KW-1185">Reference proteome</keyword>
<keyword evidence="1" id="KW-0472">Membrane</keyword>
<sequence length="405" mass="45654">MFEALLALTAIGLSVASGKRLGFGNPFQIYFFTWLPILGALYVFRRTFIDIPVEFLFLILTAKAAALLLLLVVRMEFTNRTAINGYASIRPRTNLIDVAQLLVCLAMPLAYLRAKELAGGEDIFTVLGYIALRSAMTEGGGQVGFLAYFSILSYVVTSLTMLAYKRSGASSFRLLFSFFVSLFYVYLSTGRTSLLLLFSLTLIPLVMLEVIRLKGLAMALLLVAATFIFVAAMTAKGVSVEVGLFENAASLVQSLRAYTVAPFLAMSELFQTDRKMEWGANMFRFLLSVLHTLGVIDSAPPALIRDYVFVPDPTNVYTVYDVYFRDFSYVGIFIPPAILALHWWLYRRARKTGGRWIFYYAASVYPLVMQFFQDQYFSLLSIWIQIGFWFFVFLAPAEDVRLRHA</sequence>
<feature type="transmembrane region" description="Helical" evidence="1">
    <location>
        <begin position="327"/>
        <end position="345"/>
    </location>
</feature>
<reference evidence="2 3" key="1">
    <citation type="submission" date="2023-07" db="EMBL/GenBank/DDBJ databases">
        <title>Sorghum-associated microbial communities from plants grown in Nebraska, USA.</title>
        <authorList>
            <person name="Schachtman D."/>
        </authorList>
    </citation>
    <scope>NUCLEOTIDE SEQUENCE [LARGE SCALE GENOMIC DNA]</scope>
    <source>
        <strain evidence="2 3">DS1781</strain>
    </source>
</reference>
<dbReference type="EMBL" id="JAVDRF010000001">
    <property type="protein sequence ID" value="MDR6534870.1"/>
    <property type="molecule type" value="Genomic_DNA"/>
</dbReference>
<accession>A0ABU1N9W7</accession>
<keyword evidence="1" id="KW-0812">Transmembrane</keyword>
<proteinExistence type="predicted"/>
<protein>
    <submittedName>
        <fullName evidence="2">Oligosaccharide repeat unit polymerase</fullName>
    </submittedName>
</protein>
<gene>
    <name evidence="2" type="ORF">J2739_000630</name>
</gene>
<dbReference type="RefSeq" id="WP_309898406.1">
    <property type="nucleotide sequence ID" value="NZ_JAVDRF010000001.1"/>
</dbReference>
<feature type="transmembrane region" description="Helical" evidence="1">
    <location>
        <begin position="56"/>
        <end position="75"/>
    </location>
</feature>
<feature type="transmembrane region" description="Helical" evidence="1">
    <location>
        <begin position="216"/>
        <end position="235"/>
    </location>
</feature>
<organism evidence="2 3">
    <name type="scientific">Variovorax soli</name>
    <dbReference type="NCBI Taxonomy" id="376815"/>
    <lineage>
        <taxon>Bacteria</taxon>
        <taxon>Pseudomonadati</taxon>
        <taxon>Pseudomonadota</taxon>
        <taxon>Betaproteobacteria</taxon>
        <taxon>Burkholderiales</taxon>
        <taxon>Comamonadaceae</taxon>
        <taxon>Variovorax</taxon>
    </lineage>
</organism>
<evidence type="ECO:0000313" key="3">
    <source>
        <dbReference type="Proteomes" id="UP001184230"/>
    </source>
</evidence>
<feature type="transmembrane region" description="Helical" evidence="1">
    <location>
        <begin position="193"/>
        <end position="211"/>
    </location>
</feature>
<evidence type="ECO:0000313" key="2">
    <source>
        <dbReference type="EMBL" id="MDR6534870.1"/>
    </source>
</evidence>
<comment type="caution">
    <text evidence="2">The sequence shown here is derived from an EMBL/GenBank/DDBJ whole genome shotgun (WGS) entry which is preliminary data.</text>
</comment>
<feature type="transmembrane region" description="Helical" evidence="1">
    <location>
        <begin position="28"/>
        <end position="44"/>
    </location>
</feature>
<evidence type="ECO:0000256" key="1">
    <source>
        <dbReference type="SAM" id="Phobius"/>
    </source>
</evidence>
<feature type="transmembrane region" description="Helical" evidence="1">
    <location>
        <begin position="357"/>
        <end position="373"/>
    </location>
</feature>
<dbReference type="NCBIfam" id="TIGR04370">
    <property type="entry name" value="glyco_rpt_poly"/>
    <property type="match status" value="1"/>
</dbReference>
<feature type="transmembrane region" description="Helical" evidence="1">
    <location>
        <begin position="142"/>
        <end position="164"/>
    </location>
</feature>
<dbReference type="Proteomes" id="UP001184230">
    <property type="component" value="Unassembled WGS sequence"/>
</dbReference>
<feature type="transmembrane region" description="Helical" evidence="1">
    <location>
        <begin position="379"/>
        <end position="397"/>
    </location>
</feature>